<evidence type="ECO:0000313" key="2">
    <source>
        <dbReference type="Proteomes" id="UP000193933"/>
    </source>
</evidence>
<organism evidence="1 2">
    <name type="scientific">Pantoea conspicua</name>
    <dbReference type="NCBI Taxonomy" id="472705"/>
    <lineage>
        <taxon>Bacteria</taxon>
        <taxon>Pseudomonadati</taxon>
        <taxon>Pseudomonadota</taxon>
        <taxon>Gammaproteobacteria</taxon>
        <taxon>Enterobacterales</taxon>
        <taxon>Erwiniaceae</taxon>
        <taxon>Pantoea</taxon>
    </lineage>
</organism>
<dbReference type="RefSeq" id="WP_094120000.1">
    <property type="nucleotide sequence ID" value="NZ_MLFN01000010.1"/>
</dbReference>
<name>A0A1X1BZ96_9GAMM</name>
<dbReference type="AlphaFoldDB" id="A0A1X1BZ96"/>
<comment type="caution">
    <text evidence="1">The sequence shown here is derived from an EMBL/GenBank/DDBJ whole genome shotgun (WGS) entry which is preliminary data.</text>
</comment>
<proteinExistence type="predicted"/>
<evidence type="ECO:0000313" key="1">
    <source>
        <dbReference type="EMBL" id="ORM54303.1"/>
    </source>
</evidence>
<dbReference type="Proteomes" id="UP000193933">
    <property type="component" value="Unassembled WGS sequence"/>
</dbReference>
<reference evidence="1 2" key="1">
    <citation type="journal article" date="2017" name="Antonie Van Leeuwenhoek">
        <title>Phylogenomic resolution of the bacterial genus Pantoea and its relationship with Erwinia and Tatumella.</title>
        <authorList>
            <person name="Palmer M."/>
            <person name="Steenkamp E.T."/>
            <person name="Coetzee M.P."/>
            <person name="Chan W.Y."/>
            <person name="van Zyl E."/>
            <person name="De Maayer P."/>
            <person name="Coutinho T.A."/>
            <person name="Blom J."/>
            <person name="Smits T.H."/>
            <person name="Duffy B."/>
            <person name="Venter S.N."/>
        </authorList>
    </citation>
    <scope>NUCLEOTIDE SEQUENCE [LARGE SCALE GENOMIC DNA]</scope>
    <source>
        <strain evidence="1 2">LMG 24534</strain>
    </source>
</reference>
<accession>A0A1X1BZ96</accession>
<gene>
    <name evidence="1" type="ORF">HA41_05890</name>
</gene>
<sequence length="125" mass="13264">MTTTITTSNADTVTEQSASYSFLEAILHKDAVTLRKYGVDDKTTNAIDLKTQIDVAQKLLASDNNQRRSMSKRLMAAQAGLTAKNNAPDGTTLNAVTGAPAEQTAQSTPAKAAFHLTVPKTLKAV</sequence>
<protein>
    <submittedName>
        <fullName evidence="1">Uncharacterized protein</fullName>
    </submittedName>
</protein>
<keyword evidence="2" id="KW-1185">Reference proteome</keyword>
<dbReference type="EMBL" id="MLFN01000010">
    <property type="protein sequence ID" value="ORM54303.1"/>
    <property type="molecule type" value="Genomic_DNA"/>
</dbReference>